<evidence type="ECO:0000313" key="1">
    <source>
        <dbReference type="EMBL" id="CAB4220922.1"/>
    </source>
</evidence>
<name>A0A6J5SZ68_9CAUD</name>
<accession>A0A6J5SZ68</accession>
<gene>
    <name evidence="1" type="ORF">UFOVP1636_75</name>
</gene>
<organism evidence="1">
    <name type="scientific">uncultured Caudovirales phage</name>
    <dbReference type="NCBI Taxonomy" id="2100421"/>
    <lineage>
        <taxon>Viruses</taxon>
        <taxon>Duplodnaviria</taxon>
        <taxon>Heunggongvirae</taxon>
        <taxon>Uroviricota</taxon>
        <taxon>Caudoviricetes</taxon>
        <taxon>Peduoviridae</taxon>
        <taxon>Maltschvirus</taxon>
        <taxon>Maltschvirus maltsch</taxon>
    </lineage>
</organism>
<reference evidence="1" key="1">
    <citation type="submission" date="2020-05" db="EMBL/GenBank/DDBJ databases">
        <authorList>
            <person name="Chiriac C."/>
            <person name="Salcher M."/>
            <person name="Ghai R."/>
            <person name="Kavagutti S V."/>
        </authorList>
    </citation>
    <scope>NUCLEOTIDE SEQUENCE</scope>
</reference>
<dbReference type="EMBL" id="LR797503">
    <property type="protein sequence ID" value="CAB4220922.1"/>
    <property type="molecule type" value="Genomic_DNA"/>
</dbReference>
<protein>
    <submittedName>
        <fullName evidence="1">Uncharacterized protein</fullName>
    </submittedName>
</protein>
<proteinExistence type="predicted"/>
<sequence length="197" mass="22597">MITTDEQAWVAAEVNDLWLFDKLILSRKLGYVCGPAGVPVPKPGNYIVRPISNLKGMGIGASIRYIQDTTDYIPAGYFWCEIFEGRHISVDYNHGIPTLAVEGFRKPDDPLYRFSKWEKVVDLYHIPLEVSVLRKFEHANIEFIGNKIIEVHLRSNPDFAHNNSIAIPVWEDMTIEENNTLRFISSPDYLRKGFLID</sequence>